<keyword evidence="5 6" id="KW-0472">Membrane</keyword>
<feature type="domain" description="Reticulon" evidence="8">
    <location>
        <begin position="170"/>
        <end position="306"/>
    </location>
</feature>
<reference evidence="9" key="1">
    <citation type="journal article" date="2014" name="Nat. Genet.">
        <title>Genome and transcriptome of the porcine whipworm Trichuris suis.</title>
        <authorList>
            <person name="Jex A.R."/>
            <person name="Nejsum P."/>
            <person name="Schwarz E.M."/>
            <person name="Hu L."/>
            <person name="Young N.D."/>
            <person name="Hall R.S."/>
            <person name="Korhonen P.K."/>
            <person name="Liao S."/>
            <person name="Thamsborg S."/>
            <person name="Xia J."/>
            <person name="Xu P."/>
            <person name="Wang S."/>
            <person name="Scheerlinck J.P."/>
            <person name="Hofmann A."/>
            <person name="Sternberg P.W."/>
            <person name="Wang J."/>
            <person name="Gasser R.B."/>
        </authorList>
    </citation>
    <scope>NUCLEOTIDE SEQUENCE [LARGE SCALE GENOMIC DNA]</scope>
    <source>
        <strain evidence="9">DCEP-RM93F</strain>
    </source>
</reference>
<organism evidence="9">
    <name type="scientific">Trichuris suis</name>
    <name type="common">pig whipworm</name>
    <dbReference type="NCBI Taxonomy" id="68888"/>
    <lineage>
        <taxon>Eukaryota</taxon>
        <taxon>Metazoa</taxon>
        <taxon>Ecdysozoa</taxon>
        <taxon>Nematoda</taxon>
        <taxon>Enoplea</taxon>
        <taxon>Dorylaimia</taxon>
        <taxon>Trichinellida</taxon>
        <taxon>Trichuridae</taxon>
        <taxon>Trichuris</taxon>
    </lineage>
</organism>
<evidence type="ECO:0000256" key="3">
    <source>
        <dbReference type="ARBA" id="ARBA00022824"/>
    </source>
</evidence>
<evidence type="ECO:0000256" key="5">
    <source>
        <dbReference type="ARBA" id="ARBA00023136"/>
    </source>
</evidence>
<dbReference type="Pfam" id="PF02453">
    <property type="entry name" value="Reticulon"/>
    <property type="match status" value="1"/>
</dbReference>
<dbReference type="Proteomes" id="UP000030758">
    <property type="component" value="Unassembled WGS sequence"/>
</dbReference>
<proteinExistence type="predicted"/>
<evidence type="ECO:0000259" key="8">
    <source>
        <dbReference type="PROSITE" id="PS50845"/>
    </source>
</evidence>
<keyword evidence="2 6" id="KW-0812">Transmembrane</keyword>
<evidence type="ECO:0000256" key="7">
    <source>
        <dbReference type="SAM" id="MobiDB-lite"/>
    </source>
</evidence>
<keyword evidence="3 6" id="KW-0256">Endoplasmic reticulum</keyword>
<evidence type="ECO:0000256" key="1">
    <source>
        <dbReference type="ARBA" id="ARBA00004477"/>
    </source>
</evidence>
<feature type="compositionally biased region" description="Polar residues" evidence="7">
    <location>
        <begin position="344"/>
        <end position="355"/>
    </location>
</feature>
<feature type="transmembrane region" description="Helical" evidence="6">
    <location>
        <begin position="179"/>
        <end position="196"/>
    </location>
</feature>
<evidence type="ECO:0000256" key="4">
    <source>
        <dbReference type="ARBA" id="ARBA00022989"/>
    </source>
</evidence>
<sequence length="375" mass="41607">MASPQSDSSVLSESTEFSQTDCASSEEAIVDSFHYEETEGIGDNDAEVSEETINAVLRLGAVEEDEYSEGALLPSKESSVCFDLSLGDAIDAIINDTHSHGSCEDETSSESFEKAVHGIINNEESRQPSAITSDNTSTMGSSVQFIPSDLNKNFETPKPYISLHYVDHRVKNIIQWKNPLLSGFVLSVGMLFLISINSLSLITTLAILATIVIISAIIFRFIASLMISDPKMRNNILRRVETIHLPKDRMQAQYRAFREAVESGERWFHEAIRTCGFKETVIGTAVGATMILVGNILDTTKLLMIGKFITDLHCRATSLLGYVRGALFEEELRKRYTSTIDNNETCNKLKQPSKNNRSKKPVEVEGHVRTITLSR</sequence>
<feature type="transmembrane region" description="Helical" evidence="6">
    <location>
        <begin position="202"/>
        <end position="223"/>
    </location>
</feature>
<feature type="region of interest" description="Disordered" evidence="7">
    <location>
        <begin position="1"/>
        <end position="23"/>
    </location>
</feature>
<evidence type="ECO:0000256" key="6">
    <source>
        <dbReference type="RuleBase" id="RU363132"/>
    </source>
</evidence>
<dbReference type="GO" id="GO:0005789">
    <property type="term" value="C:endoplasmic reticulum membrane"/>
    <property type="evidence" value="ECO:0007669"/>
    <property type="project" value="UniProtKB-SubCell"/>
</dbReference>
<protein>
    <recommendedName>
        <fullName evidence="6">Reticulon-like protein</fullName>
    </recommendedName>
</protein>
<feature type="region of interest" description="Disordered" evidence="7">
    <location>
        <begin position="344"/>
        <end position="364"/>
    </location>
</feature>
<dbReference type="AlphaFoldDB" id="A0A085N0G7"/>
<keyword evidence="4 6" id="KW-1133">Transmembrane helix</keyword>
<evidence type="ECO:0000256" key="2">
    <source>
        <dbReference type="ARBA" id="ARBA00022692"/>
    </source>
</evidence>
<gene>
    <name evidence="9" type="ORF">M514_10113</name>
</gene>
<name>A0A085N0G7_9BILA</name>
<accession>A0A085N0G7</accession>
<dbReference type="EMBL" id="KL367584">
    <property type="protein sequence ID" value="KFD62963.1"/>
    <property type="molecule type" value="Genomic_DNA"/>
</dbReference>
<dbReference type="InterPro" id="IPR003388">
    <property type="entry name" value="Reticulon"/>
</dbReference>
<comment type="subcellular location">
    <subcellularLocation>
        <location evidence="1 6">Endoplasmic reticulum membrane</location>
        <topology evidence="1 6">Multi-pass membrane protein</topology>
    </subcellularLocation>
</comment>
<evidence type="ECO:0000313" key="9">
    <source>
        <dbReference type="EMBL" id="KFD62963.1"/>
    </source>
</evidence>
<dbReference type="PROSITE" id="PS50845">
    <property type="entry name" value="RETICULON"/>
    <property type="match status" value="1"/>
</dbReference>